<dbReference type="SUPFAM" id="SSF143120">
    <property type="entry name" value="YefM-like"/>
    <property type="match status" value="1"/>
</dbReference>
<proteinExistence type="inferred from homology"/>
<name>A0A2M6YRP2_9BACT</name>
<evidence type="ECO:0000313" key="2">
    <source>
        <dbReference type="EMBL" id="PIU35705.1"/>
    </source>
</evidence>
<reference evidence="3" key="1">
    <citation type="submission" date="2017-09" db="EMBL/GenBank/DDBJ databases">
        <title>Depth-based differentiation of microbial function through sediment-hosted aquifers and enrichment of novel symbionts in the deep terrestrial subsurface.</title>
        <authorList>
            <person name="Probst A.J."/>
            <person name="Ladd B."/>
            <person name="Jarett J.K."/>
            <person name="Geller-Mcgrath D.E."/>
            <person name="Sieber C.M.K."/>
            <person name="Emerson J.B."/>
            <person name="Anantharaman K."/>
            <person name="Thomas B.C."/>
            <person name="Malmstrom R."/>
            <person name="Stieglmeier M."/>
            <person name="Klingl A."/>
            <person name="Woyke T."/>
            <person name="Ryan C.M."/>
            <person name="Banfield J.F."/>
        </authorList>
    </citation>
    <scope>NUCLEOTIDE SEQUENCE [LARGE SCALE GENOMIC DNA]</scope>
</reference>
<organism evidence="2 3">
    <name type="scientific">Candidatus Shapirobacteria bacterium CG07_land_8_20_14_0_80_39_18</name>
    <dbReference type="NCBI Taxonomy" id="1974882"/>
    <lineage>
        <taxon>Bacteria</taxon>
        <taxon>Candidatus Shapironibacteriota</taxon>
    </lineage>
</organism>
<evidence type="ECO:0000256" key="1">
    <source>
        <dbReference type="ARBA" id="ARBA00009981"/>
    </source>
</evidence>
<dbReference type="Proteomes" id="UP000229502">
    <property type="component" value="Unassembled WGS sequence"/>
</dbReference>
<dbReference type="InterPro" id="IPR036165">
    <property type="entry name" value="YefM-like_sf"/>
</dbReference>
<gene>
    <name evidence="2" type="ORF">COT03_01130</name>
</gene>
<evidence type="ECO:0000313" key="3">
    <source>
        <dbReference type="Proteomes" id="UP000229502"/>
    </source>
</evidence>
<sequence>MNTISISQLKTNPNRAIINAFDYPLAVQVRNKTKAYLLGNELYEKIITYLENHLDKAEVRETDFTKGRDFEKVAEELGL</sequence>
<protein>
    <submittedName>
        <fullName evidence="2">Prevent-host-death protein</fullName>
    </submittedName>
</protein>
<dbReference type="EMBL" id="PEWZ01000057">
    <property type="protein sequence ID" value="PIU35705.1"/>
    <property type="molecule type" value="Genomic_DNA"/>
</dbReference>
<comment type="similarity">
    <text evidence="1">Belongs to the phD/YefM antitoxin family.</text>
</comment>
<dbReference type="AlphaFoldDB" id="A0A2M6YRP2"/>
<accession>A0A2M6YRP2</accession>
<comment type="caution">
    <text evidence="2">The sequence shown here is derived from an EMBL/GenBank/DDBJ whole genome shotgun (WGS) entry which is preliminary data.</text>
</comment>